<feature type="transmembrane region" description="Helical" evidence="1">
    <location>
        <begin position="110"/>
        <end position="129"/>
    </location>
</feature>
<name>A0A1H8K280_9RHOB</name>
<dbReference type="EMBL" id="FOCI01000049">
    <property type="protein sequence ID" value="SEN87129.1"/>
    <property type="molecule type" value="Genomic_DNA"/>
</dbReference>
<keyword evidence="3" id="KW-1185">Reference proteome</keyword>
<evidence type="ECO:0000256" key="1">
    <source>
        <dbReference type="SAM" id="Phobius"/>
    </source>
</evidence>
<organism evidence="2 3">
    <name type="scientific">Loktanella fryxellensis</name>
    <dbReference type="NCBI Taxonomy" id="245187"/>
    <lineage>
        <taxon>Bacteria</taxon>
        <taxon>Pseudomonadati</taxon>
        <taxon>Pseudomonadota</taxon>
        <taxon>Alphaproteobacteria</taxon>
        <taxon>Rhodobacterales</taxon>
        <taxon>Roseobacteraceae</taxon>
        <taxon>Loktanella</taxon>
    </lineage>
</organism>
<keyword evidence="1" id="KW-0812">Transmembrane</keyword>
<dbReference type="Proteomes" id="UP000199585">
    <property type="component" value="Unassembled WGS sequence"/>
</dbReference>
<evidence type="ECO:0000313" key="2">
    <source>
        <dbReference type="EMBL" id="SEN87129.1"/>
    </source>
</evidence>
<evidence type="ECO:0000313" key="3">
    <source>
        <dbReference type="Proteomes" id="UP000199585"/>
    </source>
</evidence>
<feature type="transmembrane region" description="Helical" evidence="1">
    <location>
        <begin position="141"/>
        <end position="159"/>
    </location>
</feature>
<reference evidence="2 3" key="1">
    <citation type="submission" date="2016-10" db="EMBL/GenBank/DDBJ databases">
        <authorList>
            <person name="de Groot N.N."/>
        </authorList>
    </citation>
    <scope>NUCLEOTIDE SEQUENCE [LARGE SCALE GENOMIC DNA]</scope>
    <source>
        <strain evidence="2 3">DSM 16213</strain>
    </source>
</reference>
<keyword evidence="1" id="KW-0472">Membrane</keyword>
<feature type="transmembrane region" description="Helical" evidence="1">
    <location>
        <begin position="225"/>
        <end position="246"/>
    </location>
</feature>
<proteinExistence type="predicted"/>
<protein>
    <submittedName>
        <fullName evidence="2">Uncharacterized protein</fullName>
    </submittedName>
</protein>
<accession>A0A1H8K280</accession>
<sequence>MPVLRSAPPAKVVVGTGHGGCRHRPRWLSLIIRPIARLIPLRDFDRLRLNRGQTAIILLVPATLAPLCALLPLPDVLPVLVADYLMLHLLAFGVLQLALLRVWRMTVGPMTWVAFGVLLAACAVFGFALDRYAANFWPTAGRAGIIAAMLIGALPFMVADAILTTGQSARWRLCARTSFLVSLGIAVAFDFERLFFLLLIAPVMILFYIVFGTMGRVTALRAGPIASGLALGVVLAWALGVSFPMFQT</sequence>
<gene>
    <name evidence="2" type="ORF">SAMN04488003_1496</name>
</gene>
<feature type="transmembrane region" description="Helical" evidence="1">
    <location>
        <begin position="195"/>
        <end position="213"/>
    </location>
</feature>
<dbReference type="STRING" id="245187.SAMN04488003_1496"/>
<feature type="transmembrane region" description="Helical" evidence="1">
    <location>
        <begin position="55"/>
        <end position="73"/>
    </location>
</feature>
<feature type="transmembrane region" description="Helical" evidence="1">
    <location>
        <begin position="85"/>
        <end position="103"/>
    </location>
</feature>
<feature type="transmembrane region" description="Helical" evidence="1">
    <location>
        <begin position="171"/>
        <end position="189"/>
    </location>
</feature>
<dbReference type="AlphaFoldDB" id="A0A1H8K280"/>
<keyword evidence="1" id="KW-1133">Transmembrane helix</keyword>